<evidence type="ECO:0000256" key="7">
    <source>
        <dbReference type="ARBA" id="ARBA00022692"/>
    </source>
</evidence>
<evidence type="ECO:0000313" key="12">
    <source>
        <dbReference type="Proteomes" id="UP000504844"/>
    </source>
</evidence>
<evidence type="ECO:0000256" key="8">
    <source>
        <dbReference type="ARBA" id="ARBA00022927"/>
    </source>
</evidence>
<evidence type="ECO:0000313" key="11">
    <source>
        <dbReference type="EMBL" id="QKJ65451.1"/>
    </source>
</evidence>
<keyword evidence="12" id="KW-1185">Reference proteome</keyword>
<dbReference type="GO" id="GO:0015628">
    <property type="term" value="P:protein secretion by the type II secretion system"/>
    <property type="evidence" value="ECO:0007669"/>
    <property type="project" value="InterPro"/>
</dbReference>
<dbReference type="GO" id="GO:0015627">
    <property type="term" value="C:type II protein secretion system complex"/>
    <property type="evidence" value="ECO:0007669"/>
    <property type="project" value="InterPro"/>
</dbReference>
<dbReference type="AlphaFoldDB" id="A0A6M8SLB4"/>
<dbReference type="InterPro" id="IPR022792">
    <property type="entry name" value="T2SS_protein-GspN"/>
</dbReference>
<evidence type="ECO:0000256" key="4">
    <source>
        <dbReference type="ARBA" id="ARBA00022448"/>
    </source>
</evidence>
<keyword evidence="7" id="KW-0812">Transmembrane</keyword>
<evidence type="ECO:0000256" key="6">
    <source>
        <dbReference type="ARBA" id="ARBA00022519"/>
    </source>
</evidence>
<comment type="similarity">
    <text evidence="2">Belongs to the GSP N family.</text>
</comment>
<evidence type="ECO:0000256" key="1">
    <source>
        <dbReference type="ARBA" id="ARBA00004533"/>
    </source>
</evidence>
<dbReference type="EMBL" id="CP054143">
    <property type="protein sequence ID" value="QKJ65451.1"/>
    <property type="molecule type" value="Genomic_DNA"/>
</dbReference>
<keyword evidence="8" id="KW-0653">Protein transport</keyword>
<keyword evidence="5" id="KW-1003">Cell membrane</keyword>
<keyword evidence="6" id="KW-0997">Cell inner membrane</keyword>
<dbReference type="Proteomes" id="UP000504844">
    <property type="component" value="Chromosome"/>
</dbReference>
<name>A0A6M8SLB4_9NEIS</name>
<dbReference type="Pfam" id="PF01203">
    <property type="entry name" value="T2SSN"/>
    <property type="match status" value="1"/>
</dbReference>
<accession>A0A6M8SLB4</accession>
<sequence length="243" mass="26272">MRKIIQQRGLWISIAGLFLLLILVLRMPVSTINWFLPSNVSVVQPQGTIWYGRASAVGLEGVVLQQNLRWAFLPKALLTGQLAWQMQSEALDTHNQARVFVGFGGVALEQVDVTLPLEGVFRAIPQVAQWGLGGRATLRSAHLSKQVGAQAELLLDPVFSQLVPSLMPMTTLRAQLAVVADGATWQISPAGASAIAVNGQGQLAWQGAAHGTINLNPDEKVRQQLAPLLMQVPATAEGYQIKF</sequence>
<evidence type="ECO:0000256" key="2">
    <source>
        <dbReference type="ARBA" id="ARBA00007208"/>
    </source>
</evidence>
<evidence type="ECO:0000256" key="9">
    <source>
        <dbReference type="ARBA" id="ARBA00023136"/>
    </source>
</evidence>
<dbReference type="RefSeq" id="WP_173531961.1">
    <property type="nucleotide sequence ID" value="NZ_CP054143.1"/>
</dbReference>
<protein>
    <recommendedName>
        <fullName evidence="3">Type II secretion system protein N</fullName>
    </recommendedName>
    <alternativeName>
        <fullName evidence="10">General secretion pathway protein N</fullName>
    </alternativeName>
</protein>
<keyword evidence="9" id="KW-0472">Membrane</keyword>
<dbReference type="KEGG" id="dee:HQN60_01155"/>
<gene>
    <name evidence="11" type="primary">gspN</name>
    <name evidence="11" type="ORF">HQN60_01155</name>
</gene>
<organism evidence="11 12">
    <name type="scientific">Deefgea piscis</name>
    <dbReference type="NCBI Taxonomy" id="2739061"/>
    <lineage>
        <taxon>Bacteria</taxon>
        <taxon>Pseudomonadati</taxon>
        <taxon>Pseudomonadota</taxon>
        <taxon>Betaproteobacteria</taxon>
        <taxon>Neisseriales</taxon>
        <taxon>Chitinibacteraceae</taxon>
        <taxon>Deefgea</taxon>
    </lineage>
</organism>
<proteinExistence type="inferred from homology"/>
<evidence type="ECO:0000256" key="3">
    <source>
        <dbReference type="ARBA" id="ARBA00021563"/>
    </source>
</evidence>
<evidence type="ECO:0000256" key="5">
    <source>
        <dbReference type="ARBA" id="ARBA00022475"/>
    </source>
</evidence>
<evidence type="ECO:0000256" key="10">
    <source>
        <dbReference type="ARBA" id="ARBA00030772"/>
    </source>
</evidence>
<comment type="subcellular location">
    <subcellularLocation>
        <location evidence="1">Cell inner membrane</location>
    </subcellularLocation>
</comment>
<dbReference type="GO" id="GO:0005886">
    <property type="term" value="C:plasma membrane"/>
    <property type="evidence" value="ECO:0007669"/>
    <property type="project" value="UniProtKB-SubCell"/>
</dbReference>
<reference evidence="11 12" key="1">
    <citation type="submission" date="2020-05" db="EMBL/GenBank/DDBJ databases">
        <title>Complete genome sequence of Deefgea sp. D17.</title>
        <authorList>
            <person name="Bae J.-W."/>
            <person name="Han J.E."/>
        </authorList>
    </citation>
    <scope>NUCLEOTIDE SEQUENCE [LARGE SCALE GENOMIC DNA]</scope>
    <source>
        <strain evidence="11 12">D17</strain>
    </source>
</reference>
<keyword evidence="4" id="KW-0813">Transport</keyword>